<dbReference type="PANTHER" id="PTHR13544">
    <property type="entry name" value="SELENOPROTEIN T"/>
    <property type="match status" value="1"/>
</dbReference>
<evidence type="ECO:0000256" key="12">
    <source>
        <dbReference type="RuleBase" id="RU362086"/>
    </source>
</evidence>
<dbReference type="AlphaFoldDB" id="G5C4R1"/>
<dbReference type="FunCoup" id="G5C4R1">
    <property type="interactions" value="1604"/>
</dbReference>
<dbReference type="Gene3D" id="3.40.30.10">
    <property type="entry name" value="Glutaredoxin"/>
    <property type="match status" value="1"/>
</dbReference>
<keyword evidence="9 12" id="KW-0676">Redox-active center</keyword>
<evidence type="ECO:0000256" key="4">
    <source>
        <dbReference type="ARBA" id="ARBA00022824"/>
    </source>
</evidence>
<evidence type="ECO:0000256" key="10">
    <source>
        <dbReference type="ARBA" id="ARBA00048132"/>
    </source>
</evidence>
<keyword evidence="5" id="KW-0521">NADP</keyword>
<feature type="transmembrane region" description="Helical" evidence="13">
    <location>
        <begin position="104"/>
        <end position="125"/>
    </location>
</feature>
<accession>G5C4R1</accession>
<proteinExistence type="inferred from homology"/>
<dbReference type="GO" id="GO:0004791">
    <property type="term" value="F:thioredoxin-disulfide reductase (NADPH) activity"/>
    <property type="evidence" value="ECO:0007669"/>
    <property type="project" value="UniProtKB-EC"/>
</dbReference>
<dbReference type="EMBL" id="JH173386">
    <property type="protein sequence ID" value="EHB16522.1"/>
    <property type="molecule type" value="Genomic_DNA"/>
</dbReference>
<name>G5C4R1_HETGA</name>
<protein>
    <recommendedName>
        <fullName evidence="12">Selenoprotein T</fullName>
    </recommendedName>
</protein>
<comment type="subcellular location">
    <subcellularLocation>
        <location evidence="1">Endoplasmic reticulum membrane</location>
    </subcellularLocation>
</comment>
<dbReference type="InterPro" id="IPR036249">
    <property type="entry name" value="Thioredoxin-like_sf"/>
</dbReference>
<keyword evidence="3" id="KW-0732">Signal</keyword>
<comment type="function">
    <text evidence="11">Selenoprotein with thioredoxin reductase-like oxidoreductase activity. Protects dopaminergic neurons against oxidative stress and cell death. Involved in ADCYAP1/PACAP-induced calcium mobilization and neuroendocrine secretion. Plays a role in fibroblast anchorage and redox regulation. In gastric smooth muscle, modulates the contraction processes through the regulation of calcium release and MYLK activation. In pancreatic islets, involved in the control of glucose homeostasis, contributes to prolonged ADCYAP1/PACAP-induced insulin secretion.</text>
</comment>
<keyword evidence="8 13" id="KW-0472">Membrane</keyword>
<dbReference type="GO" id="GO:0045454">
    <property type="term" value="P:cell redox homeostasis"/>
    <property type="evidence" value="ECO:0007669"/>
    <property type="project" value="TreeGrafter"/>
</dbReference>
<organism evidence="14 15">
    <name type="scientific">Heterocephalus glaber</name>
    <name type="common">Naked mole rat</name>
    <dbReference type="NCBI Taxonomy" id="10181"/>
    <lineage>
        <taxon>Eukaryota</taxon>
        <taxon>Metazoa</taxon>
        <taxon>Chordata</taxon>
        <taxon>Craniata</taxon>
        <taxon>Vertebrata</taxon>
        <taxon>Euteleostomi</taxon>
        <taxon>Mammalia</taxon>
        <taxon>Eutheria</taxon>
        <taxon>Euarchontoglires</taxon>
        <taxon>Glires</taxon>
        <taxon>Rodentia</taxon>
        <taxon>Hystricomorpha</taxon>
        <taxon>Bathyergidae</taxon>
        <taxon>Heterocephalus</taxon>
    </lineage>
</organism>
<keyword evidence="4" id="KW-0256">Endoplasmic reticulum</keyword>
<dbReference type="InterPro" id="IPR019389">
    <property type="entry name" value="Selenoprotein_T"/>
</dbReference>
<evidence type="ECO:0000313" key="14">
    <source>
        <dbReference type="EMBL" id="EHB16522.1"/>
    </source>
</evidence>
<dbReference type="Proteomes" id="UP000006813">
    <property type="component" value="Unassembled WGS sequence"/>
</dbReference>
<keyword evidence="6 12" id="KW-0712">Selenocysteine</keyword>
<evidence type="ECO:0000256" key="7">
    <source>
        <dbReference type="ARBA" id="ARBA00023002"/>
    </source>
</evidence>
<comment type="similarity">
    <text evidence="2 12">Belongs to the SelWTH family. Selenoprotein T subfamily.</text>
</comment>
<dbReference type="Pfam" id="PF10262">
    <property type="entry name" value="Rdx"/>
    <property type="match status" value="1"/>
</dbReference>
<evidence type="ECO:0000313" key="15">
    <source>
        <dbReference type="Proteomes" id="UP000006813"/>
    </source>
</evidence>
<dbReference type="SUPFAM" id="SSF52833">
    <property type="entry name" value="Thioredoxin-like"/>
    <property type="match status" value="1"/>
</dbReference>
<evidence type="ECO:0000256" key="5">
    <source>
        <dbReference type="ARBA" id="ARBA00022857"/>
    </source>
</evidence>
<keyword evidence="7" id="KW-0560">Oxidoreductase</keyword>
<evidence type="ECO:0000256" key="13">
    <source>
        <dbReference type="SAM" id="Phobius"/>
    </source>
</evidence>
<keyword evidence="13" id="KW-0812">Transmembrane</keyword>
<dbReference type="STRING" id="10181.G5C4R1"/>
<dbReference type="NCBIfam" id="TIGR02174">
    <property type="entry name" value="CXXU_selWTH"/>
    <property type="match status" value="1"/>
</dbReference>
<comment type="catalytic activity">
    <reaction evidence="10">
        <text>[thioredoxin]-dithiol + NADP(+) = [thioredoxin]-disulfide + NADPH + H(+)</text>
        <dbReference type="Rhea" id="RHEA:20345"/>
        <dbReference type="Rhea" id="RHEA-COMP:10698"/>
        <dbReference type="Rhea" id="RHEA-COMP:10700"/>
        <dbReference type="ChEBI" id="CHEBI:15378"/>
        <dbReference type="ChEBI" id="CHEBI:29950"/>
        <dbReference type="ChEBI" id="CHEBI:50058"/>
        <dbReference type="ChEBI" id="CHEBI:57783"/>
        <dbReference type="ChEBI" id="CHEBI:58349"/>
        <dbReference type="EC" id="1.8.1.9"/>
    </reaction>
</comment>
<dbReference type="GO" id="GO:0005789">
    <property type="term" value="C:endoplasmic reticulum membrane"/>
    <property type="evidence" value="ECO:0007669"/>
    <property type="project" value="UniProtKB-SubCell"/>
</dbReference>
<keyword evidence="13" id="KW-1133">Transmembrane helix</keyword>
<sequence length="218" mass="24896">MESERLRIPTAKKAKKGSGEQLAPRLWTGCSLREKAAEVAVSVKMRLLLLLLRAVVRSEASANLGSVPSKRLKMQWVFEEHMRVISQRYPDIQIEGENYLPQPIYRHIAFFLSIFKLVLIALIIVGKDPFALFGMQALSIWQWGQENKVYACMMVFFLSNMIENQCMSTGAFEITLNDVPVWSKLESGHLPSLQQLVQILDSEMKLNVHMDSIPHHRS</sequence>
<dbReference type="InParanoid" id="G5C4R1"/>
<evidence type="ECO:0000256" key="11">
    <source>
        <dbReference type="ARBA" id="ARBA00059375"/>
    </source>
</evidence>
<dbReference type="FunFam" id="3.40.30.10:FF:000085">
    <property type="entry name" value="Selenoprotein T"/>
    <property type="match status" value="1"/>
</dbReference>
<evidence type="ECO:0000256" key="2">
    <source>
        <dbReference type="ARBA" id="ARBA00007551"/>
    </source>
</evidence>
<gene>
    <name evidence="14" type="ORF">GW7_19762</name>
</gene>
<reference evidence="14 15" key="1">
    <citation type="journal article" date="2011" name="Nature">
        <title>Genome sequencing reveals insights into physiology and longevity of the naked mole rat.</title>
        <authorList>
            <person name="Kim E.B."/>
            <person name="Fang X."/>
            <person name="Fushan A.A."/>
            <person name="Huang Z."/>
            <person name="Lobanov A.V."/>
            <person name="Han L."/>
            <person name="Marino S.M."/>
            <person name="Sun X."/>
            <person name="Turanov A.A."/>
            <person name="Yang P."/>
            <person name="Yim S.H."/>
            <person name="Zhao X."/>
            <person name="Kasaikina M.V."/>
            <person name="Stoletzki N."/>
            <person name="Peng C."/>
            <person name="Polak P."/>
            <person name="Xiong Z."/>
            <person name="Kiezun A."/>
            <person name="Zhu Y."/>
            <person name="Chen Y."/>
            <person name="Kryukov G.V."/>
            <person name="Zhang Q."/>
            <person name="Peshkin L."/>
            <person name="Yang L."/>
            <person name="Bronson R.T."/>
            <person name="Buffenstein R."/>
            <person name="Wang B."/>
            <person name="Han C."/>
            <person name="Li Q."/>
            <person name="Chen L."/>
            <person name="Zhao W."/>
            <person name="Sunyaev S.R."/>
            <person name="Park T.J."/>
            <person name="Zhang G."/>
            <person name="Wang J."/>
            <person name="Gladyshev V.N."/>
        </authorList>
    </citation>
    <scope>NUCLEOTIDE SEQUENCE [LARGE SCALE GENOMIC DNA]</scope>
</reference>
<evidence type="ECO:0000256" key="6">
    <source>
        <dbReference type="ARBA" id="ARBA00022933"/>
    </source>
</evidence>
<dbReference type="InterPro" id="IPR011893">
    <property type="entry name" value="Selenoprotein_Rdx-typ"/>
</dbReference>
<evidence type="ECO:0000256" key="3">
    <source>
        <dbReference type="ARBA" id="ARBA00022729"/>
    </source>
</evidence>
<dbReference type="PANTHER" id="PTHR13544:SF0">
    <property type="entry name" value="THIOREDOXIN REDUCTASE-LIKE SELENOPROTEIN T"/>
    <property type="match status" value="1"/>
</dbReference>
<evidence type="ECO:0000256" key="9">
    <source>
        <dbReference type="ARBA" id="ARBA00023284"/>
    </source>
</evidence>
<evidence type="ECO:0000256" key="8">
    <source>
        <dbReference type="ARBA" id="ARBA00023136"/>
    </source>
</evidence>
<evidence type="ECO:0000256" key="1">
    <source>
        <dbReference type="ARBA" id="ARBA00004586"/>
    </source>
</evidence>